<feature type="binding site" evidence="5">
    <location>
        <position position="9"/>
    </location>
    <ligand>
        <name>Mg(2+)</name>
        <dbReference type="ChEBI" id="CHEBI:18420"/>
    </ligand>
</feature>
<keyword evidence="4 5" id="KW-0378">Hydrolase</keyword>
<proteinExistence type="inferred from homology"/>
<reference evidence="7 8" key="1">
    <citation type="submission" date="2019-08" db="EMBL/GenBank/DDBJ databases">
        <title>Pelomicrobium methylotrophicum gen. nov., sp. nov. a moderately thermophilic, facultatively anaerobic, lithoautotrophic and methylotrophic bacterium isolated from a terrestrial mud volcano.</title>
        <authorList>
            <person name="Slobodkina G.B."/>
            <person name="Merkel A.Y."/>
            <person name="Slobodkin A.I."/>
        </authorList>
    </citation>
    <scope>NUCLEOTIDE SEQUENCE [LARGE SCALE GENOMIC DNA]</scope>
    <source>
        <strain evidence="7 8">SM250</strain>
    </source>
</reference>
<evidence type="ECO:0000256" key="5">
    <source>
        <dbReference type="HAMAP-Rule" id="MF_00265"/>
    </source>
</evidence>
<protein>
    <recommendedName>
        <fullName evidence="5">Ribonuclease VapC</fullName>
        <shortName evidence="5">RNase VapC</shortName>
        <ecNumber evidence="5">3.1.-.-</ecNumber>
    </recommendedName>
    <alternativeName>
        <fullName evidence="5">Toxin VapC</fullName>
    </alternativeName>
</protein>
<dbReference type="CDD" id="cd18692">
    <property type="entry name" value="PIN_VapC-like"/>
    <property type="match status" value="1"/>
</dbReference>
<keyword evidence="3 5" id="KW-0479">Metal-binding</keyword>
<evidence type="ECO:0000256" key="2">
    <source>
        <dbReference type="ARBA" id="ARBA00022722"/>
    </source>
</evidence>
<dbReference type="InterPro" id="IPR022907">
    <property type="entry name" value="VapC_family"/>
</dbReference>
<evidence type="ECO:0000313" key="8">
    <source>
        <dbReference type="Proteomes" id="UP000321201"/>
    </source>
</evidence>
<dbReference type="InterPro" id="IPR029060">
    <property type="entry name" value="PIN-like_dom_sf"/>
</dbReference>
<dbReference type="InterPro" id="IPR002716">
    <property type="entry name" value="PIN_dom"/>
</dbReference>
<dbReference type="HAMAP" id="MF_00265">
    <property type="entry name" value="VapC_Nob1"/>
    <property type="match status" value="1"/>
</dbReference>
<comment type="function">
    <text evidence="5">Toxic component of a toxin-antitoxin (TA) system. An RNase.</text>
</comment>
<evidence type="ECO:0000256" key="1">
    <source>
        <dbReference type="ARBA" id="ARBA00022649"/>
    </source>
</evidence>
<keyword evidence="2 5" id="KW-0540">Nuclease</keyword>
<dbReference type="SUPFAM" id="SSF88723">
    <property type="entry name" value="PIN domain-like"/>
    <property type="match status" value="1"/>
</dbReference>
<comment type="cofactor">
    <cofactor evidence="5">
        <name>Mg(2+)</name>
        <dbReference type="ChEBI" id="CHEBI:18420"/>
    </cofactor>
</comment>
<dbReference type="Gene3D" id="3.40.50.1010">
    <property type="entry name" value="5'-nuclease"/>
    <property type="match status" value="1"/>
</dbReference>
<accession>A0A5C7ELV6</accession>
<dbReference type="GO" id="GO:0000287">
    <property type="term" value="F:magnesium ion binding"/>
    <property type="evidence" value="ECO:0007669"/>
    <property type="project" value="UniProtKB-UniRule"/>
</dbReference>
<feature type="binding site" evidence="5">
    <location>
        <position position="97"/>
    </location>
    <ligand>
        <name>Mg(2+)</name>
        <dbReference type="ChEBI" id="CHEBI:18420"/>
    </ligand>
</feature>
<dbReference type="GO" id="GO:0004540">
    <property type="term" value="F:RNA nuclease activity"/>
    <property type="evidence" value="ECO:0007669"/>
    <property type="project" value="InterPro"/>
</dbReference>
<evidence type="ECO:0000256" key="3">
    <source>
        <dbReference type="ARBA" id="ARBA00022723"/>
    </source>
</evidence>
<comment type="similarity">
    <text evidence="5">Belongs to the PINc/VapC protein family.</text>
</comment>
<sequence length="135" mass="14579">MSAAERFLDTNVLLYLLSADSAKADWAEEALAAGATISVQVLNEFAAVAVRKLGMTLSEVREALQAITAVCTVAPLTLRVHERGLQIAERHGFSVYDALIVAAALESGCSTLYTEDLQDGQVIDQALTIRNPFRR</sequence>
<feature type="domain" description="PIN" evidence="6">
    <location>
        <begin position="7"/>
        <end position="116"/>
    </location>
</feature>
<dbReference type="GO" id="GO:0090729">
    <property type="term" value="F:toxin activity"/>
    <property type="evidence" value="ECO:0007669"/>
    <property type="project" value="UniProtKB-KW"/>
</dbReference>
<gene>
    <name evidence="5" type="primary">vapC</name>
    <name evidence="7" type="ORF">FR698_02200</name>
</gene>
<dbReference type="AlphaFoldDB" id="A0A5C7ELV6"/>
<keyword evidence="1 5" id="KW-1277">Toxin-antitoxin system</keyword>
<dbReference type="PANTHER" id="PTHR38826">
    <property type="entry name" value="RIBONUCLEASE VAPC13"/>
    <property type="match status" value="1"/>
</dbReference>
<dbReference type="OrthoDB" id="9792015at2"/>
<keyword evidence="5" id="KW-0460">Magnesium</keyword>
<name>A0A5C7ELV6_9PROT</name>
<keyword evidence="5" id="KW-0800">Toxin</keyword>
<evidence type="ECO:0000313" key="7">
    <source>
        <dbReference type="EMBL" id="TXF13369.1"/>
    </source>
</evidence>
<dbReference type="InParanoid" id="A0A5C7ELV6"/>
<dbReference type="EMBL" id="VPFL01000002">
    <property type="protein sequence ID" value="TXF13369.1"/>
    <property type="molecule type" value="Genomic_DNA"/>
</dbReference>
<dbReference type="Pfam" id="PF01850">
    <property type="entry name" value="PIN"/>
    <property type="match status" value="1"/>
</dbReference>
<organism evidence="7 8">
    <name type="scientific">Pelomicrobium methylotrophicum</name>
    <dbReference type="NCBI Taxonomy" id="2602750"/>
    <lineage>
        <taxon>Bacteria</taxon>
        <taxon>Pseudomonadati</taxon>
        <taxon>Pseudomonadota</taxon>
        <taxon>Hydrogenophilia</taxon>
        <taxon>Hydrogenophilia incertae sedis</taxon>
        <taxon>Pelomicrobium</taxon>
    </lineage>
</organism>
<dbReference type="RefSeq" id="WP_147798543.1">
    <property type="nucleotide sequence ID" value="NZ_VPFL01000002.1"/>
</dbReference>
<evidence type="ECO:0000256" key="4">
    <source>
        <dbReference type="ARBA" id="ARBA00022801"/>
    </source>
</evidence>
<dbReference type="EC" id="3.1.-.-" evidence="5"/>
<evidence type="ECO:0000259" key="6">
    <source>
        <dbReference type="Pfam" id="PF01850"/>
    </source>
</evidence>
<comment type="caution">
    <text evidence="7">The sequence shown here is derived from an EMBL/GenBank/DDBJ whole genome shotgun (WGS) entry which is preliminary data.</text>
</comment>
<keyword evidence="8" id="KW-1185">Reference proteome</keyword>
<dbReference type="InterPro" id="IPR052106">
    <property type="entry name" value="PINc/VapC_TA"/>
</dbReference>
<dbReference type="PANTHER" id="PTHR38826:SF5">
    <property type="entry name" value="RIBONUCLEASE VAPC13"/>
    <property type="match status" value="1"/>
</dbReference>
<dbReference type="GO" id="GO:0016787">
    <property type="term" value="F:hydrolase activity"/>
    <property type="evidence" value="ECO:0007669"/>
    <property type="project" value="UniProtKB-KW"/>
</dbReference>
<dbReference type="Proteomes" id="UP000321201">
    <property type="component" value="Unassembled WGS sequence"/>
</dbReference>